<gene>
    <name evidence="4" type="ORF">E4U56_006247</name>
    <name evidence="3" type="ORF">E4U57_003027</name>
</gene>
<feature type="compositionally biased region" description="Acidic residues" evidence="2">
    <location>
        <begin position="566"/>
        <end position="581"/>
    </location>
</feature>
<organism evidence="4 6">
    <name type="scientific">Claviceps arundinis</name>
    <dbReference type="NCBI Taxonomy" id="1623583"/>
    <lineage>
        <taxon>Eukaryota</taxon>
        <taxon>Fungi</taxon>
        <taxon>Dikarya</taxon>
        <taxon>Ascomycota</taxon>
        <taxon>Pezizomycotina</taxon>
        <taxon>Sordariomycetes</taxon>
        <taxon>Hypocreomycetidae</taxon>
        <taxon>Hypocreales</taxon>
        <taxon>Clavicipitaceae</taxon>
        <taxon>Claviceps</taxon>
    </lineage>
</organism>
<name>A0A9P7N0A7_9HYPO</name>
<feature type="region of interest" description="Disordered" evidence="2">
    <location>
        <begin position="54"/>
        <end position="292"/>
    </location>
</feature>
<evidence type="ECO:0000313" key="3">
    <source>
        <dbReference type="EMBL" id="KAG5966196.1"/>
    </source>
</evidence>
<dbReference type="GO" id="GO:0051301">
    <property type="term" value="P:cell division"/>
    <property type="evidence" value="ECO:0007669"/>
    <property type="project" value="InterPro"/>
</dbReference>
<feature type="compositionally biased region" description="Basic and acidic residues" evidence="2">
    <location>
        <begin position="537"/>
        <end position="547"/>
    </location>
</feature>
<dbReference type="GO" id="GO:0007059">
    <property type="term" value="P:chromosome segregation"/>
    <property type="evidence" value="ECO:0007669"/>
    <property type="project" value="InterPro"/>
</dbReference>
<feature type="compositionally biased region" description="Basic residues" evidence="2">
    <location>
        <begin position="267"/>
        <end position="277"/>
    </location>
</feature>
<dbReference type="PANTHER" id="PTHR14778">
    <property type="entry name" value="KINETOCHORE-ASSOCIATED PROTEIN DSN1 HOMOLOG"/>
    <property type="match status" value="1"/>
</dbReference>
<feature type="compositionally biased region" description="Low complexity" evidence="2">
    <location>
        <begin position="200"/>
        <end position="231"/>
    </location>
</feature>
<feature type="region of interest" description="Disordered" evidence="2">
    <location>
        <begin position="420"/>
        <end position="449"/>
    </location>
</feature>
<evidence type="ECO:0008006" key="7">
    <source>
        <dbReference type="Google" id="ProtNLM"/>
    </source>
</evidence>
<dbReference type="EMBL" id="SRPR01000023">
    <property type="protein sequence ID" value="KAG5966196.1"/>
    <property type="molecule type" value="Genomic_DNA"/>
</dbReference>
<keyword evidence="5" id="KW-1185">Reference proteome</keyword>
<feature type="coiled-coil region" evidence="1">
    <location>
        <begin position="392"/>
        <end position="419"/>
    </location>
</feature>
<dbReference type="Proteomes" id="UP000784919">
    <property type="component" value="Unassembled WGS sequence"/>
</dbReference>
<evidence type="ECO:0000313" key="5">
    <source>
        <dbReference type="Proteomes" id="UP000742024"/>
    </source>
</evidence>
<sequence length="589" mass="65210">MALIEHVRITEGILCYTERAQKANGYSLSIKAATIKPSMTTLVATQQVLELHSMSNQQERRRSKRHPAAPSDFERDDDFQFIRKSKRLRTEETPAAPAAGSSKRATNAVIRTLPAATIPENEEPEELSLVANPPVLKPTSRTGQRKTRQSKASERSPPHEEPPPPPPPQPQPRGRTTRNSTRGATVDKADRSGSGEDVHANGAAEKGAAATASSSRTITSTIATTTAATSSKPVRKWEPSPTPRRPAESSKIALPMNDTPIINRNKEMRKKGGKSNRRSSLGSRGRRASSLIDNGQTAIPHREVEAREFYKHIAEDLPEPRRMKQLLMWCGERAMPERRRGKGNSEAVLGARAIQDQILKDFAARSECSNWFDRDDDAPPSSTAVPLPNPRNVELADKLVALEAKIQRLHLEKQAWQAIREPPPDIPPIYSEDATSSSPSSSSQPDPSQLDPIWVLPEISLLEPDEAKTRKYLTDELVPFPTLLSQTETRIRTIQASLEFEIDQLADNVHKLQQRVLVAGRQADAVLGLSARRLKEREGRDRERAGTREMPLMEVLRGLSGMAGDGDGEDEDEDEDEDMDMDMDRGRGA</sequence>
<keyword evidence="1" id="KW-0175">Coiled coil</keyword>
<evidence type="ECO:0000256" key="2">
    <source>
        <dbReference type="SAM" id="MobiDB-lite"/>
    </source>
</evidence>
<feature type="compositionally biased region" description="Low complexity" evidence="2">
    <location>
        <begin position="436"/>
        <end position="449"/>
    </location>
</feature>
<dbReference type="InterPro" id="IPR013218">
    <property type="entry name" value="Dsn1/Mis13"/>
</dbReference>
<feature type="compositionally biased region" description="Basic and acidic residues" evidence="2">
    <location>
        <begin position="185"/>
        <end position="199"/>
    </location>
</feature>
<dbReference type="GO" id="GO:0000444">
    <property type="term" value="C:MIS12/MIND type complex"/>
    <property type="evidence" value="ECO:0007669"/>
    <property type="project" value="InterPro"/>
</dbReference>
<dbReference type="Pfam" id="PF08202">
    <property type="entry name" value="MIS13"/>
    <property type="match status" value="1"/>
</dbReference>
<feature type="region of interest" description="Disordered" evidence="2">
    <location>
        <begin position="537"/>
        <end position="589"/>
    </location>
</feature>
<comment type="caution">
    <text evidence="4">The sequence shown here is derived from an EMBL/GenBank/DDBJ whole genome shotgun (WGS) entry which is preliminary data.</text>
</comment>
<proteinExistence type="predicted"/>
<dbReference type="EMBL" id="SRPS01000005">
    <property type="protein sequence ID" value="KAG5977899.1"/>
    <property type="molecule type" value="Genomic_DNA"/>
</dbReference>
<accession>A0A9P7N0A7</accession>
<evidence type="ECO:0000313" key="4">
    <source>
        <dbReference type="EMBL" id="KAG5977899.1"/>
    </source>
</evidence>
<evidence type="ECO:0000256" key="1">
    <source>
        <dbReference type="SAM" id="Coils"/>
    </source>
</evidence>
<dbReference type="AlphaFoldDB" id="A0A9P7N0A7"/>
<feature type="compositionally biased region" description="Basic and acidic residues" evidence="2">
    <location>
        <begin position="151"/>
        <end position="162"/>
    </location>
</feature>
<dbReference type="PANTHER" id="PTHR14778:SF2">
    <property type="entry name" value="KINETOCHORE-ASSOCIATED PROTEIN DSN1 HOMOLOG"/>
    <property type="match status" value="1"/>
</dbReference>
<evidence type="ECO:0000313" key="6">
    <source>
        <dbReference type="Proteomes" id="UP000784919"/>
    </source>
</evidence>
<protein>
    <recommendedName>
        <fullName evidence="7">Kinetochore protein mis13</fullName>
    </recommendedName>
</protein>
<dbReference type="OrthoDB" id="3364649at2759"/>
<reference evidence="4 5" key="1">
    <citation type="journal article" date="2020" name="bioRxiv">
        <title>Whole genome comparisons of ergot fungi reveals the divergence and evolution of species within the genus Claviceps are the result of varying mechanisms driving genome evolution and host range expansion.</title>
        <authorList>
            <person name="Wyka S.A."/>
            <person name="Mondo S.J."/>
            <person name="Liu M."/>
            <person name="Dettman J."/>
            <person name="Nalam V."/>
            <person name="Broders K.D."/>
        </authorList>
    </citation>
    <scope>NUCLEOTIDE SEQUENCE</scope>
    <source>
        <strain evidence="4">CCC 1102</strain>
        <strain evidence="3 5">LM583</strain>
    </source>
</reference>
<dbReference type="Proteomes" id="UP000742024">
    <property type="component" value="Unassembled WGS sequence"/>
</dbReference>